<evidence type="ECO:0000256" key="4">
    <source>
        <dbReference type="ARBA" id="ARBA00022741"/>
    </source>
</evidence>
<keyword evidence="3" id="KW-0808">Transferase</keyword>
<keyword evidence="4" id="KW-0547">Nucleotide-binding</keyword>
<comment type="pathway">
    <text evidence="1">Isoprenoid biosynthesis; isopentenyl diphosphate biosynthesis via mevalonate pathway; isopentenyl diphosphate from (R)-mevalonate: step 2/3.</text>
</comment>
<dbReference type="Pfam" id="PF00288">
    <property type="entry name" value="GHMP_kinases_N"/>
    <property type="match status" value="1"/>
</dbReference>
<dbReference type="InterPro" id="IPR035102">
    <property type="entry name" value="Phosphomevalonate_kinase"/>
</dbReference>
<feature type="domain" description="GHMP kinase C-terminal" evidence="8">
    <location>
        <begin position="224"/>
        <end position="306"/>
    </location>
</feature>
<dbReference type="AlphaFoldDB" id="A0A2R5HJ23"/>
<dbReference type="InterPro" id="IPR014721">
    <property type="entry name" value="Ribsml_uS5_D2-typ_fold_subgr"/>
</dbReference>
<dbReference type="SUPFAM" id="SSF55060">
    <property type="entry name" value="GHMP Kinase, C-terminal domain"/>
    <property type="match status" value="1"/>
</dbReference>
<dbReference type="Pfam" id="PF08544">
    <property type="entry name" value="GHMP_kinases_C"/>
    <property type="match status" value="1"/>
</dbReference>
<evidence type="ECO:0000256" key="3">
    <source>
        <dbReference type="ARBA" id="ARBA00022679"/>
    </source>
</evidence>
<dbReference type="InterPro" id="IPR020568">
    <property type="entry name" value="Ribosomal_Su5_D2-typ_SF"/>
</dbReference>
<dbReference type="EC" id="2.7.4.2" evidence="2"/>
<name>A0A2R5HJ23_9LACT</name>
<dbReference type="SUPFAM" id="SSF54211">
    <property type="entry name" value="Ribosomal protein S5 domain 2-like"/>
    <property type="match status" value="1"/>
</dbReference>
<gene>
    <name evidence="9" type="primary">pmk</name>
    <name evidence="9" type="ORF">NtB2_00580</name>
</gene>
<dbReference type="InterPro" id="IPR006204">
    <property type="entry name" value="GHMP_kinase_N_dom"/>
</dbReference>
<dbReference type="InterPro" id="IPR036554">
    <property type="entry name" value="GHMP_kinase_C_sf"/>
</dbReference>
<accession>A0A2R5HJ23</accession>
<evidence type="ECO:0000259" key="8">
    <source>
        <dbReference type="Pfam" id="PF08544"/>
    </source>
</evidence>
<evidence type="ECO:0000256" key="1">
    <source>
        <dbReference type="ARBA" id="ARBA00005017"/>
    </source>
</evidence>
<dbReference type="PANTHER" id="PTHR31814:SF2">
    <property type="entry name" value="PHOSPHOMEVALONATE KINASE"/>
    <property type="match status" value="1"/>
</dbReference>
<dbReference type="RefSeq" id="WP_109245440.1">
    <property type="nucleotide sequence ID" value="NZ_BFFO01000003.1"/>
</dbReference>
<dbReference type="Gene3D" id="3.30.230.10">
    <property type="match status" value="1"/>
</dbReference>
<keyword evidence="5 9" id="KW-0418">Kinase</keyword>
<feature type="domain" description="GHMP kinase N-terminal" evidence="7">
    <location>
        <begin position="75"/>
        <end position="163"/>
    </location>
</feature>
<dbReference type="InterPro" id="IPR013750">
    <property type="entry name" value="GHMP_kinase_C_dom"/>
</dbReference>
<evidence type="ECO:0000256" key="6">
    <source>
        <dbReference type="ARBA" id="ARBA00022840"/>
    </source>
</evidence>
<keyword evidence="10" id="KW-1185">Reference proteome</keyword>
<evidence type="ECO:0000256" key="5">
    <source>
        <dbReference type="ARBA" id="ARBA00022777"/>
    </source>
</evidence>
<dbReference type="PANTHER" id="PTHR31814">
    <property type="match status" value="1"/>
</dbReference>
<evidence type="ECO:0000256" key="2">
    <source>
        <dbReference type="ARBA" id="ARBA00012958"/>
    </source>
</evidence>
<organism evidence="9 10">
    <name type="scientific">Lactococcus termiticola</name>
    <dbReference type="NCBI Taxonomy" id="2169526"/>
    <lineage>
        <taxon>Bacteria</taxon>
        <taxon>Bacillati</taxon>
        <taxon>Bacillota</taxon>
        <taxon>Bacilli</taxon>
        <taxon>Lactobacillales</taxon>
        <taxon>Streptococcaceae</taxon>
        <taxon>Lactococcus</taxon>
    </lineage>
</organism>
<evidence type="ECO:0000313" key="9">
    <source>
        <dbReference type="EMBL" id="GBG96468.1"/>
    </source>
</evidence>
<sequence length="322" mass="34666">MIELTIPGKLFVAGEYAVTRSNGKAICVAVETGLKVRISERQGHSRLRTNVPLADHDFLINAFEIEAGGWAFALTALQKTLKASGRQGFPELGIEIDSPLGYGEDKTGYGSSAAVVVAVVQAVNSFLGLGLDQKACFEIAGRAHREVQGSGSMGDVASILTGGLMAYQSPDADFQNWKIDSLLLPAWETYIVKTGKSVKTGDKLKIALPEGFFERSDQLVEELARAIQTADFEAFKLALIENQALLIDSLPEAYLTDKLSLALETLNKETDLVAKVSGSGFGENLILFSKNGRDLTKLAEKLAEQGIILEKIKIASKTNEGQ</sequence>
<dbReference type="OrthoDB" id="1522677at2"/>
<reference evidence="9 10" key="1">
    <citation type="journal article" date="2018" name="Genome Announc.">
        <title>Draft Genome Sequence of Lactococcus sp. Strain NtB2 (JCM 32569), Isolated from the Gut of the Higher Termite Nasutitermes takasagoensis.</title>
        <authorList>
            <person name="Noda S."/>
            <person name="Aihara C."/>
            <person name="Yuki M."/>
            <person name="Ohkuma M."/>
        </authorList>
    </citation>
    <scope>NUCLEOTIDE SEQUENCE [LARGE SCALE GENOMIC DNA]</scope>
    <source>
        <strain evidence="9 10">NtB2</strain>
    </source>
</reference>
<evidence type="ECO:0000313" key="10">
    <source>
        <dbReference type="Proteomes" id="UP000245021"/>
    </source>
</evidence>
<dbReference type="EMBL" id="BFFO01000003">
    <property type="protein sequence ID" value="GBG96468.1"/>
    <property type="molecule type" value="Genomic_DNA"/>
</dbReference>
<dbReference type="Proteomes" id="UP000245021">
    <property type="component" value="Unassembled WGS sequence"/>
</dbReference>
<evidence type="ECO:0000259" key="7">
    <source>
        <dbReference type="Pfam" id="PF00288"/>
    </source>
</evidence>
<comment type="caution">
    <text evidence="9">The sequence shown here is derived from an EMBL/GenBank/DDBJ whole genome shotgun (WGS) entry which is preliminary data.</text>
</comment>
<keyword evidence="6" id="KW-0067">ATP-binding</keyword>
<dbReference type="GO" id="GO:0004631">
    <property type="term" value="F:phosphomevalonate kinase activity"/>
    <property type="evidence" value="ECO:0007669"/>
    <property type="project" value="UniProtKB-EC"/>
</dbReference>
<dbReference type="GO" id="GO:0005524">
    <property type="term" value="F:ATP binding"/>
    <property type="evidence" value="ECO:0007669"/>
    <property type="project" value="UniProtKB-KW"/>
</dbReference>
<dbReference type="Gene3D" id="3.30.70.890">
    <property type="entry name" value="GHMP kinase, C-terminal domain"/>
    <property type="match status" value="1"/>
</dbReference>
<proteinExistence type="predicted"/>
<protein>
    <recommendedName>
        <fullName evidence="2">phosphomevalonate kinase</fullName>
        <ecNumber evidence="2">2.7.4.2</ecNumber>
    </recommendedName>
</protein>